<name>A0ABR9ZHM4_9CORY</name>
<evidence type="ECO:0000313" key="3">
    <source>
        <dbReference type="Proteomes" id="UP000635902"/>
    </source>
</evidence>
<accession>A0ABR9ZHM4</accession>
<gene>
    <name evidence="2" type="ORF">IRY30_02030</name>
</gene>
<dbReference type="InterPro" id="IPR025330">
    <property type="entry name" value="DUF4236"/>
</dbReference>
<evidence type="ECO:0000259" key="1">
    <source>
        <dbReference type="Pfam" id="PF14020"/>
    </source>
</evidence>
<dbReference type="EMBL" id="JADKMY010000001">
    <property type="protein sequence ID" value="MBF4552859.1"/>
    <property type="molecule type" value="Genomic_DNA"/>
</dbReference>
<reference evidence="2 3" key="1">
    <citation type="submission" date="2020-10" db="EMBL/GenBank/DDBJ databases">
        <title>Novel species in genus Corynebacterium.</title>
        <authorList>
            <person name="Zhang G."/>
        </authorList>
    </citation>
    <scope>NUCLEOTIDE SEQUENCE [LARGE SCALE GENOMIC DNA]</scope>
    <source>
        <strain evidence="2 3">DSM 45110</strain>
    </source>
</reference>
<keyword evidence="3" id="KW-1185">Reference proteome</keyword>
<feature type="domain" description="DUF4236" evidence="1">
    <location>
        <begin position="3"/>
        <end position="56"/>
    </location>
</feature>
<dbReference type="RefSeq" id="WP_194555734.1">
    <property type="nucleotide sequence ID" value="NZ_JADKMY010000001.1"/>
</dbReference>
<organism evidence="2 3">
    <name type="scientific">Corynebacterium suicordis DSM 45110</name>
    <dbReference type="NCBI Taxonomy" id="1121369"/>
    <lineage>
        <taxon>Bacteria</taxon>
        <taxon>Bacillati</taxon>
        <taxon>Actinomycetota</taxon>
        <taxon>Actinomycetes</taxon>
        <taxon>Mycobacteriales</taxon>
        <taxon>Corynebacteriaceae</taxon>
        <taxon>Corynebacterium</taxon>
    </lineage>
</organism>
<proteinExistence type="predicted"/>
<evidence type="ECO:0000313" key="2">
    <source>
        <dbReference type="EMBL" id="MBF4552859.1"/>
    </source>
</evidence>
<protein>
    <submittedName>
        <fullName evidence="2">DUF4236 domain-containing protein</fullName>
    </submittedName>
</protein>
<comment type="caution">
    <text evidence="2">The sequence shown here is derived from an EMBL/GenBank/DDBJ whole genome shotgun (WGS) entry which is preliminary data.</text>
</comment>
<dbReference type="Pfam" id="PF14020">
    <property type="entry name" value="DUF4236"/>
    <property type="match status" value="1"/>
</dbReference>
<sequence>MPFGFRRSKKFGPFNFSVSKTGVSSSLKLGPVRLTRNAAGKIVTTTRTGIRGLSHRKQW</sequence>
<dbReference type="Proteomes" id="UP000635902">
    <property type="component" value="Unassembled WGS sequence"/>
</dbReference>